<feature type="coiled-coil region" evidence="1">
    <location>
        <begin position="326"/>
        <end position="441"/>
    </location>
</feature>
<keyword evidence="1" id="KW-0175">Coiled coil</keyword>
<organism evidence="2 3">
    <name type="scientific">Ferrimonas pelagia</name>
    <dbReference type="NCBI Taxonomy" id="1177826"/>
    <lineage>
        <taxon>Bacteria</taxon>
        <taxon>Pseudomonadati</taxon>
        <taxon>Pseudomonadota</taxon>
        <taxon>Gammaproteobacteria</taxon>
        <taxon>Alteromonadales</taxon>
        <taxon>Ferrimonadaceae</taxon>
        <taxon>Ferrimonas</taxon>
    </lineage>
</organism>
<comment type="caution">
    <text evidence="2">The sequence shown here is derived from an EMBL/GenBank/DDBJ whole genome shotgun (WGS) entry which is preliminary data.</text>
</comment>
<accession>A0ABP9ELC4</accession>
<dbReference type="PROSITE" id="PS51257">
    <property type="entry name" value="PROKAR_LIPOPROTEIN"/>
    <property type="match status" value="1"/>
</dbReference>
<evidence type="ECO:0000313" key="2">
    <source>
        <dbReference type="EMBL" id="GAA4882212.1"/>
    </source>
</evidence>
<protein>
    <submittedName>
        <fullName evidence="2">Uncharacterized protein</fullName>
    </submittedName>
</protein>
<proteinExistence type="predicted"/>
<dbReference type="EMBL" id="BAABJZ010000022">
    <property type="protein sequence ID" value="GAA4882212.1"/>
    <property type="molecule type" value="Genomic_DNA"/>
</dbReference>
<name>A0ABP9ELC4_9GAMM</name>
<sequence>MSVHNNKSLALAVVLALGVTGCASTDIDPQQASELQAQRLSAVAAIESRRDALKPMLEDEELRWYATAHLAAADEAWAEAEEQYQVVVGAPDRLTERLGMFNSTTRQQALDAALLQASQALNTATQIRLDAQQVLATALENREILVEMGADERYANQFGETETMLKSLVDAIASDRKDDAVKGLPGLLREQRRVEVRTVTAIHLTGHQAKLRELQNELIDVAAPQTYASAVASYNAARAFINEQPRNEARILEMAAATDFAIRHAEHIGKDVKYLDAHEMQDYERYLLGFERHLNRIREALELSDLRDNSIAKQAKLLDEHIRSTLEQEQPQLEALRTELANAKAALAESVEQVQTLTAQSEQANGKVAELESLVAQLQTQQQALTAQLAQIQAEEAEILAQEAAQADAVEAELATEAVDVEAVEEEAELAETAALATEQAVEDAVAADAAVASDVAAVDAEQVVEETLSNETQVADAETQVAPAAVEVEQDDEEQIAE</sequence>
<keyword evidence="3" id="KW-1185">Reference proteome</keyword>
<reference evidence="3" key="1">
    <citation type="journal article" date="2019" name="Int. J. Syst. Evol. Microbiol.">
        <title>The Global Catalogue of Microorganisms (GCM) 10K type strain sequencing project: providing services to taxonomists for standard genome sequencing and annotation.</title>
        <authorList>
            <consortium name="The Broad Institute Genomics Platform"/>
            <consortium name="The Broad Institute Genome Sequencing Center for Infectious Disease"/>
            <person name="Wu L."/>
            <person name="Ma J."/>
        </authorList>
    </citation>
    <scope>NUCLEOTIDE SEQUENCE [LARGE SCALE GENOMIC DNA]</scope>
    <source>
        <strain evidence="3">JCM 18401</strain>
    </source>
</reference>
<dbReference type="Proteomes" id="UP001499988">
    <property type="component" value="Unassembled WGS sequence"/>
</dbReference>
<evidence type="ECO:0000256" key="1">
    <source>
        <dbReference type="SAM" id="Coils"/>
    </source>
</evidence>
<evidence type="ECO:0000313" key="3">
    <source>
        <dbReference type="Proteomes" id="UP001499988"/>
    </source>
</evidence>
<gene>
    <name evidence="2" type="ORF">GCM10023333_15450</name>
</gene>
<dbReference type="RefSeq" id="WP_345334776.1">
    <property type="nucleotide sequence ID" value="NZ_BAABJZ010000022.1"/>
</dbReference>